<feature type="compositionally biased region" description="Pro residues" evidence="1">
    <location>
        <begin position="268"/>
        <end position="280"/>
    </location>
</feature>
<feature type="compositionally biased region" description="Polar residues" evidence="1">
    <location>
        <begin position="237"/>
        <end position="263"/>
    </location>
</feature>
<dbReference type="AlphaFoldDB" id="A0A803MM55"/>
<name>A0A803MM55_CHEQI</name>
<proteinExistence type="predicted"/>
<evidence type="ECO:0000256" key="1">
    <source>
        <dbReference type="SAM" id="MobiDB-lite"/>
    </source>
</evidence>
<reference evidence="2" key="2">
    <citation type="submission" date="2021-03" db="UniProtKB">
        <authorList>
            <consortium name="EnsemblPlants"/>
        </authorList>
    </citation>
    <scope>IDENTIFICATION</scope>
</reference>
<accession>A0A803MM55</accession>
<feature type="compositionally biased region" description="Basic and acidic residues" evidence="1">
    <location>
        <begin position="206"/>
        <end position="217"/>
    </location>
</feature>
<dbReference type="PANTHER" id="PTHR47718:SF13">
    <property type="entry name" value="OS09G0290500 PROTEIN"/>
    <property type="match status" value="1"/>
</dbReference>
<dbReference type="Proteomes" id="UP000596660">
    <property type="component" value="Unplaced"/>
</dbReference>
<feature type="region of interest" description="Disordered" evidence="1">
    <location>
        <begin position="163"/>
        <end position="286"/>
    </location>
</feature>
<evidence type="ECO:0000313" key="2">
    <source>
        <dbReference type="EnsemblPlants" id="AUR62032017-RA:cds"/>
    </source>
</evidence>
<organism evidence="2 3">
    <name type="scientific">Chenopodium quinoa</name>
    <name type="common">Quinoa</name>
    <dbReference type="NCBI Taxonomy" id="63459"/>
    <lineage>
        <taxon>Eukaryota</taxon>
        <taxon>Viridiplantae</taxon>
        <taxon>Streptophyta</taxon>
        <taxon>Embryophyta</taxon>
        <taxon>Tracheophyta</taxon>
        <taxon>Spermatophyta</taxon>
        <taxon>Magnoliopsida</taxon>
        <taxon>eudicotyledons</taxon>
        <taxon>Gunneridae</taxon>
        <taxon>Pentapetalae</taxon>
        <taxon>Caryophyllales</taxon>
        <taxon>Chenopodiaceae</taxon>
        <taxon>Chenopodioideae</taxon>
        <taxon>Atripliceae</taxon>
        <taxon>Chenopodium</taxon>
    </lineage>
</organism>
<reference evidence="2" key="1">
    <citation type="journal article" date="2017" name="Nature">
        <title>The genome of Chenopodium quinoa.</title>
        <authorList>
            <person name="Jarvis D.E."/>
            <person name="Ho Y.S."/>
            <person name="Lightfoot D.J."/>
            <person name="Schmoeckel S.M."/>
            <person name="Li B."/>
            <person name="Borm T.J.A."/>
            <person name="Ohyanagi H."/>
            <person name="Mineta K."/>
            <person name="Michell C.T."/>
            <person name="Saber N."/>
            <person name="Kharbatia N.M."/>
            <person name="Rupper R.R."/>
            <person name="Sharp A.R."/>
            <person name="Dally N."/>
            <person name="Boughton B.A."/>
            <person name="Woo Y.H."/>
            <person name="Gao G."/>
            <person name="Schijlen E.G.W.M."/>
            <person name="Guo X."/>
            <person name="Momin A.A."/>
            <person name="Negrao S."/>
            <person name="Al-Babili S."/>
            <person name="Gehring C."/>
            <person name="Roessner U."/>
            <person name="Jung C."/>
            <person name="Murphy K."/>
            <person name="Arold S.T."/>
            <person name="Gojobori T."/>
            <person name="van der Linden C.G."/>
            <person name="van Loo E.N."/>
            <person name="Jellen E.N."/>
            <person name="Maughan P.J."/>
            <person name="Tester M."/>
        </authorList>
    </citation>
    <scope>NUCLEOTIDE SEQUENCE [LARGE SCALE GENOMIC DNA]</scope>
    <source>
        <strain evidence="2">cv. PI 614886</strain>
    </source>
</reference>
<dbReference type="EnsemblPlants" id="AUR62032017-RA">
    <property type="protein sequence ID" value="AUR62032017-RA:cds"/>
    <property type="gene ID" value="AUR62032017"/>
</dbReference>
<dbReference type="Gramene" id="AUR62032017-RA">
    <property type="protein sequence ID" value="AUR62032017-RA:cds"/>
    <property type="gene ID" value="AUR62032017"/>
</dbReference>
<dbReference type="PANTHER" id="PTHR47718">
    <property type="entry name" value="OS01G0519700 PROTEIN"/>
    <property type="match status" value="1"/>
</dbReference>
<sequence>MTDNGEVNVGEESYKTPAKGKSTVAITFEIEELANVEVSLLPPDVGMVFDSWKKIDKYFRNYGKQEGFGVVWSSGTFVGKGANAKEKKSVTWTCECFGMPGRKCKKTGPTFVSDSQICEEVCVKRKSKKVQCSVKLYAKVNEVGDWVIDKAELEHKGVVGTPSSVCAEKKSTPSTQRHGSREGGEEGPVVHVTDPPMPKGPAHWTTDSRYKSCLEKPKKAKTTKDNQGNNKNRNKKGSQSEVTPPSPFQTPISQLFAASTQSGYIPILPRPRPPVTPPPHSSQRTK</sequence>
<keyword evidence="3" id="KW-1185">Reference proteome</keyword>
<evidence type="ECO:0000313" key="3">
    <source>
        <dbReference type="Proteomes" id="UP000596660"/>
    </source>
</evidence>
<protein>
    <submittedName>
        <fullName evidence="2">Uncharacterized protein</fullName>
    </submittedName>
</protein>